<organism evidence="3">
    <name type="scientific">marine sediment metagenome</name>
    <dbReference type="NCBI Taxonomy" id="412755"/>
    <lineage>
        <taxon>unclassified sequences</taxon>
        <taxon>metagenomes</taxon>
        <taxon>ecological metagenomes</taxon>
    </lineage>
</organism>
<dbReference type="SUPFAM" id="SSF52402">
    <property type="entry name" value="Adenine nucleotide alpha hydrolases-like"/>
    <property type="match status" value="1"/>
</dbReference>
<reference evidence="3" key="1">
    <citation type="journal article" date="2014" name="Front. Microbiol.">
        <title>High frequency of phylogenetically diverse reductive dehalogenase-homologous genes in deep subseafloor sedimentary metagenomes.</title>
        <authorList>
            <person name="Kawai M."/>
            <person name="Futagami T."/>
            <person name="Toyoda A."/>
            <person name="Takaki Y."/>
            <person name="Nishi S."/>
            <person name="Hori S."/>
            <person name="Arai W."/>
            <person name="Tsubouchi T."/>
            <person name="Morono Y."/>
            <person name="Uchiyama I."/>
            <person name="Ito T."/>
            <person name="Fujiyama A."/>
            <person name="Inagaki F."/>
            <person name="Takami H."/>
        </authorList>
    </citation>
    <scope>NUCLEOTIDE SEQUENCE</scope>
    <source>
        <strain evidence="3">Expedition CK06-06</strain>
    </source>
</reference>
<dbReference type="InterPro" id="IPR012255">
    <property type="entry name" value="ETF_b"/>
</dbReference>
<protein>
    <recommendedName>
        <fullName evidence="2">Electron transfer flavoprotein alpha/beta-subunit N-terminal domain-containing protein</fullName>
    </recommendedName>
</protein>
<evidence type="ECO:0000256" key="1">
    <source>
        <dbReference type="ARBA" id="ARBA00007557"/>
    </source>
</evidence>
<dbReference type="InterPro" id="IPR000049">
    <property type="entry name" value="ET-Flavoprotein_bsu_CS"/>
</dbReference>
<dbReference type="EMBL" id="BARS01046274">
    <property type="protein sequence ID" value="GAG28644.1"/>
    <property type="molecule type" value="Genomic_DNA"/>
</dbReference>
<name>X0WCH5_9ZZZZ</name>
<comment type="caution">
    <text evidence="3">The sequence shown here is derived from an EMBL/GenBank/DDBJ whole genome shotgun (WGS) entry which is preliminary data.</text>
</comment>
<dbReference type="InterPro" id="IPR014729">
    <property type="entry name" value="Rossmann-like_a/b/a_fold"/>
</dbReference>
<comment type="similarity">
    <text evidence="1">Belongs to the ETF beta-subunit/FixA family.</text>
</comment>
<dbReference type="PROSITE" id="PS01065">
    <property type="entry name" value="ETF_BETA"/>
    <property type="match status" value="1"/>
</dbReference>
<dbReference type="Gene3D" id="3.40.50.620">
    <property type="entry name" value="HUPs"/>
    <property type="match status" value="1"/>
</dbReference>
<sequence length="163" mass="18101">TSYILSRAMAKIADYDVIICGRQTLDGDTGQVGPELSEMLRIPFVAYVSKVEEIRDGYIRVQRMVEEGYETIEMALPAVITVVKEINVPRLPSLRGSMKAKAAQIPVWSAEDIGVEGDKAGLSGSPTRVVKVFFPQRTHKSEMLQGSSEEQIDQLVEKLEEMI</sequence>
<dbReference type="SMART" id="SM00893">
    <property type="entry name" value="ETF"/>
    <property type="match status" value="1"/>
</dbReference>
<dbReference type="Pfam" id="PF01012">
    <property type="entry name" value="ETF"/>
    <property type="match status" value="1"/>
</dbReference>
<dbReference type="PANTHER" id="PTHR21294">
    <property type="entry name" value="ELECTRON TRANSFER FLAVOPROTEIN BETA-SUBUNIT"/>
    <property type="match status" value="1"/>
</dbReference>
<gene>
    <name evidence="3" type="ORF">S01H1_69677</name>
</gene>
<dbReference type="AlphaFoldDB" id="X0WCH5"/>
<dbReference type="PANTHER" id="PTHR21294:SF17">
    <property type="entry name" value="PROTEIN FIXA"/>
    <property type="match status" value="1"/>
</dbReference>
<proteinExistence type="inferred from homology"/>
<accession>X0WCH5</accession>
<evidence type="ECO:0000259" key="2">
    <source>
        <dbReference type="SMART" id="SM00893"/>
    </source>
</evidence>
<feature type="non-terminal residue" evidence="3">
    <location>
        <position position="1"/>
    </location>
</feature>
<evidence type="ECO:0000313" key="3">
    <source>
        <dbReference type="EMBL" id="GAG28644.1"/>
    </source>
</evidence>
<dbReference type="InterPro" id="IPR014730">
    <property type="entry name" value="ETF_a/b_N"/>
</dbReference>
<feature type="domain" description="Electron transfer flavoprotein alpha/beta-subunit N-terminal" evidence="2">
    <location>
        <begin position="1"/>
        <end position="117"/>
    </location>
</feature>
<dbReference type="GO" id="GO:0009055">
    <property type="term" value="F:electron transfer activity"/>
    <property type="evidence" value="ECO:0007669"/>
    <property type="project" value="InterPro"/>
</dbReference>